<accession>A0A9D9HU00</accession>
<reference evidence="1" key="2">
    <citation type="journal article" date="2021" name="PeerJ">
        <title>Extensive microbial diversity within the chicken gut microbiome revealed by metagenomics and culture.</title>
        <authorList>
            <person name="Gilroy R."/>
            <person name="Ravi A."/>
            <person name="Getino M."/>
            <person name="Pursley I."/>
            <person name="Horton D.L."/>
            <person name="Alikhan N.F."/>
            <person name="Baker D."/>
            <person name="Gharbi K."/>
            <person name="Hall N."/>
            <person name="Watson M."/>
            <person name="Adriaenssens E.M."/>
            <person name="Foster-Nyarko E."/>
            <person name="Jarju S."/>
            <person name="Secka A."/>
            <person name="Antonio M."/>
            <person name="Oren A."/>
            <person name="Chaudhuri R.R."/>
            <person name="La Ragione R."/>
            <person name="Hildebrand F."/>
            <person name="Pallen M.J."/>
        </authorList>
    </citation>
    <scope>NUCLEOTIDE SEQUENCE</scope>
    <source>
        <strain evidence="1">G3-3990</strain>
    </source>
</reference>
<gene>
    <name evidence="1" type="ORF">IAA73_07595</name>
</gene>
<dbReference type="EMBL" id="JADIMG010000072">
    <property type="protein sequence ID" value="MBO8460177.1"/>
    <property type="molecule type" value="Genomic_DNA"/>
</dbReference>
<dbReference type="AlphaFoldDB" id="A0A9D9HU00"/>
<proteinExistence type="predicted"/>
<name>A0A9D9HU00_9BACT</name>
<sequence length="62" mass="7215">MILYESIEKERESKAIYQALISAKEKDNGKVPVRVYARTIIMVNKDADKKKAVEDFLKRTNK</sequence>
<reference evidence="1" key="1">
    <citation type="submission" date="2020-10" db="EMBL/GenBank/DDBJ databases">
        <authorList>
            <person name="Gilroy R."/>
        </authorList>
    </citation>
    <scope>NUCLEOTIDE SEQUENCE</scope>
    <source>
        <strain evidence="1">G3-3990</strain>
    </source>
</reference>
<evidence type="ECO:0000313" key="1">
    <source>
        <dbReference type="EMBL" id="MBO8460177.1"/>
    </source>
</evidence>
<evidence type="ECO:0000313" key="2">
    <source>
        <dbReference type="Proteomes" id="UP000823641"/>
    </source>
</evidence>
<protein>
    <submittedName>
        <fullName evidence="1">Uncharacterized protein</fullName>
    </submittedName>
</protein>
<comment type="caution">
    <text evidence="1">The sequence shown here is derived from an EMBL/GenBank/DDBJ whole genome shotgun (WGS) entry which is preliminary data.</text>
</comment>
<dbReference type="Proteomes" id="UP000823641">
    <property type="component" value="Unassembled WGS sequence"/>
</dbReference>
<organism evidence="1 2">
    <name type="scientific">Candidatus Gallipaludibacter merdavium</name>
    <dbReference type="NCBI Taxonomy" id="2840839"/>
    <lineage>
        <taxon>Bacteria</taxon>
        <taxon>Pseudomonadati</taxon>
        <taxon>Bacteroidota</taxon>
        <taxon>Bacteroidia</taxon>
        <taxon>Bacteroidales</taxon>
        <taxon>Candidatus Gallipaludibacter</taxon>
    </lineage>
</organism>